<protein>
    <submittedName>
        <fullName evidence="1">Uncharacterized protein</fullName>
    </submittedName>
</protein>
<keyword evidence="2" id="KW-1185">Reference proteome</keyword>
<dbReference type="HOGENOM" id="CLU_2985612_0_0_2"/>
<gene>
    <name evidence="1" type="ordered locus">Huta_2780</name>
</gene>
<accession>C7NR28</accession>
<dbReference type="KEGG" id="hut:Huta_2780"/>
<dbReference type="Proteomes" id="UP000002071">
    <property type="component" value="Chromosome"/>
</dbReference>
<evidence type="ECO:0000313" key="2">
    <source>
        <dbReference type="Proteomes" id="UP000002071"/>
    </source>
</evidence>
<dbReference type="STRING" id="519442.Huta_2780"/>
<dbReference type="AlphaFoldDB" id="C7NR28"/>
<name>C7NR28_HALUD</name>
<dbReference type="EMBL" id="CP001687">
    <property type="protein sequence ID" value="ACV12941.1"/>
    <property type="molecule type" value="Genomic_DNA"/>
</dbReference>
<proteinExistence type="predicted"/>
<sequence length="57" mass="7015">MMIVVNVYFPYIFNTNIVKDYTIQNIFHPNYIVIFTRKRKILPYVIEMLLAVYYKYS</sequence>
<organism evidence="1 2">
    <name type="scientific">Halorhabdus utahensis (strain DSM 12940 / JCM 11049 / AX-2)</name>
    <dbReference type="NCBI Taxonomy" id="519442"/>
    <lineage>
        <taxon>Archaea</taxon>
        <taxon>Methanobacteriati</taxon>
        <taxon>Methanobacteriota</taxon>
        <taxon>Stenosarchaea group</taxon>
        <taxon>Halobacteria</taxon>
        <taxon>Halobacteriales</taxon>
        <taxon>Haloarculaceae</taxon>
        <taxon>Halorhabdus</taxon>
    </lineage>
</organism>
<evidence type="ECO:0000313" key="1">
    <source>
        <dbReference type="EMBL" id="ACV12941.1"/>
    </source>
</evidence>
<reference evidence="1 2" key="1">
    <citation type="journal article" date="2009" name="Stand. Genomic Sci.">
        <title>Complete genome sequence of Halorhabdus utahensis type strain (AX-2).</title>
        <authorList>
            <person name="Anderson I."/>
            <person name="Tindall B.J."/>
            <person name="Pomrenke H."/>
            <person name="Goker M."/>
            <person name="Lapidus A."/>
            <person name="Nolan M."/>
            <person name="Copeland A."/>
            <person name="Glavina Del Rio T."/>
            <person name="Chen F."/>
            <person name="Tice H."/>
            <person name="Cheng J.F."/>
            <person name="Lucas S."/>
            <person name="Chertkov O."/>
            <person name="Bruce D."/>
            <person name="Brettin T."/>
            <person name="Detter J.C."/>
            <person name="Han C."/>
            <person name="Goodwin L."/>
            <person name="Land M."/>
            <person name="Hauser L."/>
            <person name="Chang Y.J."/>
            <person name="Jeffries C.D."/>
            <person name="Pitluck S."/>
            <person name="Pati A."/>
            <person name="Mavromatis K."/>
            <person name="Ivanova N."/>
            <person name="Ovchinnikova G."/>
            <person name="Chen A."/>
            <person name="Palaniappan K."/>
            <person name="Chain P."/>
            <person name="Rohde M."/>
            <person name="Bristow J."/>
            <person name="Eisen J.A."/>
            <person name="Markowitz V."/>
            <person name="Hugenholtz P."/>
            <person name="Kyrpides N.C."/>
            <person name="Klenk H.P."/>
        </authorList>
    </citation>
    <scope>NUCLEOTIDE SEQUENCE [LARGE SCALE GENOMIC DNA]</scope>
    <source>
        <strain evidence="2">DSM 12940 / JCM 11049 / AX-2</strain>
    </source>
</reference>